<dbReference type="CDD" id="cd04623">
    <property type="entry name" value="CBS_pair_bac_euk"/>
    <property type="match status" value="1"/>
</dbReference>
<feature type="domain" description="CBS" evidence="3">
    <location>
        <begin position="77"/>
        <end position="134"/>
    </location>
</feature>
<proteinExistence type="predicted"/>
<keyword evidence="1 2" id="KW-0129">CBS domain</keyword>
<dbReference type="SUPFAM" id="SSF54631">
    <property type="entry name" value="CBS-domain pair"/>
    <property type="match status" value="1"/>
</dbReference>
<gene>
    <name evidence="4" type="ORF">JJB74_24060</name>
</gene>
<evidence type="ECO:0000256" key="2">
    <source>
        <dbReference type="PROSITE-ProRule" id="PRU00703"/>
    </source>
</evidence>
<name>A0A934T3E5_9BURK</name>
<reference evidence="4" key="1">
    <citation type="submission" date="2021-01" db="EMBL/GenBank/DDBJ databases">
        <title>Genome sequence of strain Noviherbaspirillum sp. DKR-6.</title>
        <authorList>
            <person name="Chaudhary D.K."/>
        </authorList>
    </citation>
    <scope>NUCLEOTIDE SEQUENCE</scope>
    <source>
        <strain evidence="4">DKR-6</strain>
    </source>
</reference>
<organism evidence="4 5">
    <name type="scientific">Noviherbaspirillum pedocola</name>
    <dbReference type="NCBI Taxonomy" id="2801341"/>
    <lineage>
        <taxon>Bacteria</taxon>
        <taxon>Pseudomonadati</taxon>
        <taxon>Pseudomonadota</taxon>
        <taxon>Betaproteobacteria</taxon>
        <taxon>Burkholderiales</taxon>
        <taxon>Oxalobacteraceae</taxon>
        <taxon>Noviherbaspirillum</taxon>
    </lineage>
</organism>
<dbReference type="SMART" id="SM00116">
    <property type="entry name" value="CBS"/>
    <property type="match status" value="2"/>
</dbReference>
<dbReference type="PANTHER" id="PTHR43080">
    <property type="entry name" value="CBS DOMAIN-CONTAINING PROTEIN CBSX3, MITOCHONDRIAL"/>
    <property type="match status" value="1"/>
</dbReference>
<dbReference type="PANTHER" id="PTHR43080:SF2">
    <property type="entry name" value="CBS DOMAIN-CONTAINING PROTEIN"/>
    <property type="match status" value="1"/>
</dbReference>
<evidence type="ECO:0000256" key="1">
    <source>
        <dbReference type="ARBA" id="ARBA00023122"/>
    </source>
</evidence>
<sequence>MNTVAGLLQAKGNPRVQSIAPDDTVLEAIRRMAESNIGALVVMRDGAVTGMVTERDYARKVILMGRSSEHATVRDIMTTEVLYVGPHQTSEQCMALMTENRVRHLPVMEGSRLIGLISMGDLVKDIISDQRFTITQLEHYISGERA</sequence>
<dbReference type="InterPro" id="IPR000644">
    <property type="entry name" value="CBS_dom"/>
</dbReference>
<feature type="domain" description="CBS" evidence="3">
    <location>
        <begin position="12"/>
        <end position="68"/>
    </location>
</feature>
<dbReference type="Gene3D" id="3.10.580.10">
    <property type="entry name" value="CBS-domain"/>
    <property type="match status" value="1"/>
</dbReference>
<dbReference type="PROSITE" id="PS51371">
    <property type="entry name" value="CBS"/>
    <property type="match status" value="2"/>
</dbReference>
<dbReference type="InterPro" id="IPR051257">
    <property type="entry name" value="Diverse_CBS-Domain"/>
</dbReference>
<dbReference type="RefSeq" id="WP_200596232.1">
    <property type="nucleotide sequence ID" value="NZ_JAEPBG010000014.1"/>
</dbReference>
<keyword evidence="5" id="KW-1185">Reference proteome</keyword>
<dbReference type="Proteomes" id="UP000622890">
    <property type="component" value="Unassembled WGS sequence"/>
</dbReference>
<protein>
    <submittedName>
        <fullName evidence="4">CBS domain-containing protein</fullName>
    </submittedName>
</protein>
<dbReference type="InterPro" id="IPR044725">
    <property type="entry name" value="CBSX3_CBS_dom"/>
</dbReference>
<dbReference type="InterPro" id="IPR046342">
    <property type="entry name" value="CBS_dom_sf"/>
</dbReference>
<comment type="caution">
    <text evidence="4">The sequence shown here is derived from an EMBL/GenBank/DDBJ whole genome shotgun (WGS) entry which is preliminary data.</text>
</comment>
<evidence type="ECO:0000259" key="3">
    <source>
        <dbReference type="PROSITE" id="PS51371"/>
    </source>
</evidence>
<dbReference type="EMBL" id="JAEPBG010000014">
    <property type="protein sequence ID" value="MBK4737708.1"/>
    <property type="molecule type" value="Genomic_DNA"/>
</dbReference>
<dbReference type="AlphaFoldDB" id="A0A934T3E5"/>
<evidence type="ECO:0000313" key="4">
    <source>
        <dbReference type="EMBL" id="MBK4737708.1"/>
    </source>
</evidence>
<dbReference type="Pfam" id="PF00571">
    <property type="entry name" value="CBS"/>
    <property type="match status" value="2"/>
</dbReference>
<accession>A0A934T3E5</accession>
<evidence type="ECO:0000313" key="5">
    <source>
        <dbReference type="Proteomes" id="UP000622890"/>
    </source>
</evidence>